<name>G6EFV5_9SPHN</name>
<protein>
    <submittedName>
        <fullName evidence="1">Uncharacterized protein</fullName>
    </submittedName>
</protein>
<comment type="caution">
    <text evidence="1">The sequence shown here is derived from an EMBL/GenBank/DDBJ whole genome shotgun (WGS) entry which is preliminary data.</text>
</comment>
<organism evidence="1 2">
    <name type="scientific">Novosphingobium pentaromativorans US6-1</name>
    <dbReference type="NCBI Taxonomy" id="1088721"/>
    <lineage>
        <taxon>Bacteria</taxon>
        <taxon>Pseudomonadati</taxon>
        <taxon>Pseudomonadota</taxon>
        <taxon>Alphaproteobacteria</taxon>
        <taxon>Sphingomonadales</taxon>
        <taxon>Sphingomonadaceae</taxon>
        <taxon>Novosphingobium</taxon>
    </lineage>
</organism>
<proteinExistence type="predicted"/>
<dbReference type="Proteomes" id="UP000004030">
    <property type="component" value="Unassembled WGS sequence"/>
</dbReference>
<keyword evidence="2" id="KW-1185">Reference proteome</keyword>
<evidence type="ECO:0000313" key="2">
    <source>
        <dbReference type="Proteomes" id="UP000004030"/>
    </source>
</evidence>
<evidence type="ECO:0000313" key="1">
    <source>
        <dbReference type="EMBL" id="EHJ59645.1"/>
    </source>
</evidence>
<dbReference type="AlphaFoldDB" id="G6EFV5"/>
<dbReference type="EMBL" id="AGFM01000054">
    <property type="protein sequence ID" value="EHJ59645.1"/>
    <property type="molecule type" value="Genomic_DNA"/>
</dbReference>
<reference evidence="1 2" key="1">
    <citation type="journal article" date="2012" name="J. Bacteriol.">
        <title>Genome sequence of benzo(a)pyrene-degrading bacterium Novosphingobium pentaromativorans US6-1.</title>
        <authorList>
            <person name="Luo Y.R."/>
            <person name="Kang S.G."/>
            <person name="Kim S.J."/>
            <person name="Kim M.R."/>
            <person name="Li N."/>
            <person name="Lee J.H."/>
            <person name="Kwon K.K."/>
        </authorList>
    </citation>
    <scope>NUCLEOTIDE SEQUENCE [LARGE SCALE GENOMIC DNA]</scope>
    <source>
        <strain evidence="1 2">US6-1</strain>
    </source>
</reference>
<accession>G6EFV5</accession>
<gene>
    <name evidence="1" type="ORF">NSU_3227</name>
</gene>
<sequence>MFWDQLPLGLEDNRLDIEAFATFDLPLRANSAQFGSGLICRETKIPRAVQNQVDM</sequence>